<feature type="compositionally biased region" description="Gly residues" evidence="3">
    <location>
        <begin position="277"/>
        <end position="289"/>
    </location>
</feature>
<proteinExistence type="inferred from homology"/>
<evidence type="ECO:0000256" key="3">
    <source>
        <dbReference type="SAM" id="MobiDB-lite"/>
    </source>
</evidence>
<dbReference type="SMART" id="SM00088">
    <property type="entry name" value="PINT"/>
    <property type="match status" value="1"/>
</dbReference>
<evidence type="ECO:0000313" key="5">
    <source>
        <dbReference type="EMBL" id="WPH05052.1"/>
    </source>
</evidence>
<evidence type="ECO:0000256" key="2">
    <source>
        <dbReference type="ARBA" id="ARBA00022790"/>
    </source>
</evidence>
<accession>A0AAQ3MAH2</accession>
<feature type="domain" description="PCI" evidence="4">
    <location>
        <begin position="1"/>
        <end position="162"/>
    </location>
</feature>
<dbReference type="AlphaFoldDB" id="A0AAQ3MAH2"/>
<feature type="region of interest" description="Disordered" evidence="3">
    <location>
        <begin position="221"/>
        <end position="289"/>
    </location>
</feature>
<dbReference type="Pfam" id="PF22061">
    <property type="entry name" value="CSN7_HB_subdom"/>
    <property type="match status" value="1"/>
</dbReference>
<organism evidence="5 6">
    <name type="scientific">Acrodontium crateriforme</name>
    <dbReference type="NCBI Taxonomy" id="150365"/>
    <lineage>
        <taxon>Eukaryota</taxon>
        <taxon>Fungi</taxon>
        <taxon>Dikarya</taxon>
        <taxon>Ascomycota</taxon>
        <taxon>Pezizomycotina</taxon>
        <taxon>Dothideomycetes</taxon>
        <taxon>Dothideomycetidae</taxon>
        <taxon>Mycosphaerellales</taxon>
        <taxon>Teratosphaeriaceae</taxon>
        <taxon>Acrodontium</taxon>
    </lineage>
</organism>
<dbReference type="Proteomes" id="UP001303373">
    <property type="component" value="Chromosome 14"/>
</dbReference>
<keyword evidence="6" id="KW-1185">Reference proteome</keyword>
<keyword evidence="2" id="KW-0736">Signalosome</keyword>
<dbReference type="EMBL" id="CP138593">
    <property type="protein sequence ID" value="WPH05052.1"/>
    <property type="molecule type" value="Genomic_DNA"/>
</dbReference>
<evidence type="ECO:0000256" key="1">
    <source>
        <dbReference type="ARBA" id="ARBA00008482"/>
    </source>
</evidence>
<dbReference type="GO" id="GO:0008180">
    <property type="term" value="C:COP9 signalosome"/>
    <property type="evidence" value="ECO:0007669"/>
    <property type="project" value="UniProtKB-KW"/>
</dbReference>
<sequence length="289" mass="30913">MDQSRALDALGPYLALAKSANSPRAASDLITQATSNLNTYVFAELLNQPNIQSLSGNEQYGGYYEILKVFAWGTWKEYKSLQGLPELSKAQAQKLRILSLLTIASQPATKTSNLTYASLRKQLDLATDFELEQLVTSAIYANLLHATLNPTSQIVVITSVAPLRDLAPGSLSAMISELSAWSGRCDSVLSSLEAEIEKVKSDAKKRATREARADKQIKAVTDAGEKSAGMGQTGGKITQNPRNTRGRDELDDDDDEDVMDLDGSSLGGGGGKKRSGGAFGRLAGRGVGR</sequence>
<evidence type="ECO:0000313" key="6">
    <source>
        <dbReference type="Proteomes" id="UP001303373"/>
    </source>
</evidence>
<comment type="similarity">
    <text evidence="1">Belongs to the CSN7/EIF3M family. CSN7 subfamily.</text>
</comment>
<name>A0AAQ3MAH2_9PEZI</name>
<dbReference type="Pfam" id="PF01399">
    <property type="entry name" value="PCI"/>
    <property type="match status" value="1"/>
</dbReference>
<dbReference type="PANTHER" id="PTHR15350">
    <property type="entry name" value="COP9 SIGNALOSOME COMPLEX SUBUNIT 7/DENDRITIC CELL PROTEIN GA17"/>
    <property type="match status" value="1"/>
</dbReference>
<protein>
    <recommendedName>
        <fullName evidence="4">PCI domain-containing protein</fullName>
    </recommendedName>
</protein>
<dbReference type="PROSITE" id="PS50250">
    <property type="entry name" value="PCI"/>
    <property type="match status" value="1"/>
</dbReference>
<evidence type="ECO:0000259" key="4">
    <source>
        <dbReference type="PROSITE" id="PS50250"/>
    </source>
</evidence>
<gene>
    <name evidence="5" type="ORF">R9X50_00795100</name>
</gene>
<reference evidence="5 6" key="1">
    <citation type="submission" date="2023-11" db="EMBL/GenBank/DDBJ databases">
        <title>An acidophilic fungus is an integral part of prey digestion in a carnivorous sundew plant.</title>
        <authorList>
            <person name="Tsai I.J."/>
        </authorList>
    </citation>
    <scope>NUCLEOTIDE SEQUENCE [LARGE SCALE GENOMIC DNA]</scope>
    <source>
        <strain evidence="5">169a</strain>
    </source>
</reference>
<dbReference type="PANTHER" id="PTHR15350:SF5">
    <property type="entry name" value="COP9 SIGNALOSOME COMPLEX SUBUNIT 7"/>
    <property type="match status" value="1"/>
</dbReference>
<dbReference type="InterPro" id="IPR000717">
    <property type="entry name" value="PCI_dom"/>
</dbReference>
<dbReference type="InterPro" id="IPR045237">
    <property type="entry name" value="COPS7/eIF3m"/>
</dbReference>
<feature type="compositionally biased region" description="Acidic residues" evidence="3">
    <location>
        <begin position="249"/>
        <end position="260"/>
    </location>
</feature>